<dbReference type="EMBL" id="CABIJS010000199">
    <property type="protein sequence ID" value="VUZ46011.1"/>
    <property type="molecule type" value="Genomic_DNA"/>
</dbReference>
<dbReference type="AlphaFoldDB" id="A0A564YFI0"/>
<feature type="non-terminal residue" evidence="1">
    <location>
        <position position="1"/>
    </location>
</feature>
<evidence type="ECO:0000313" key="2">
    <source>
        <dbReference type="Proteomes" id="UP000321570"/>
    </source>
</evidence>
<accession>A0A564YFI0</accession>
<sequence length="57" mass="6908">KSKHWTTTTIIKLPLPHYLLTPRCYKHNLQNLISTFQINEPFWADWSEVPRTLDWDL</sequence>
<proteinExistence type="predicted"/>
<evidence type="ECO:0000313" key="1">
    <source>
        <dbReference type="EMBL" id="VUZ46011.1"/>
    </source>
</evidence>
<organism evidence="1 2">
    <name type="scientific">Hymenolepis diminuta</name>
    <name type="common">Rat tapeworm</name>
    <dbReference type="NCBI Taxonomy" id="6216"/>
    <lineage>
        <taxon>Eukaryota</taxon>
        <taxon>Metazoa</taxon>
        <taxon>Spiralia</taxon>
        <taxon>Lophotrochozoa</taxon>
        <taxon>Platyhelminthes</taxon>
        <taxon>Cestoda</taxon>
        <taxon>Eucestoda</taxon>
        <taxon>Cyclophyllidea</taxon>
        <taxon>Hymenolepididae</taxon>
        <taxon>Hymenolepis</taxon>
    </lineage>
</organism>
<gene>
    <name evidence="1" type="ORF">WMSIL1_LOCUS5870</name>
</gene>
<dbReference type="Proteomes" id="UP000321570">
    <property type="component" value="Unassembled WGS sequence"/>
</dbReference>
<protein>
    <submittedName>
        <fullName evidence="1">Uncharacterized protein</fullName>
    </submittedName>
</protein>
<reference evidence="1 2" key="1">
    <citation type="submission" date="2019-07" db="EMBL/GenBank/DDBJ databases">
        <authorList>
            <person name="Jastrzebski P J."/>
            <person name="Paukszto L."/>
            <person name="Jastrzebski P J."/>
        </authorList>
    </citation>
    <scope>NUCLEOTIDE SEQUENCE [LARGE SCALE GENOMIC DNA]</scope>
    <source>
        <strain evidence="1 2">WMS-il1</strain>
    </source>
</reference>
<name>A0A564YFI0_HYMDI</name>
<keyword evidence="2" id="KW-1185">Reference proteome</keyword>